<dbReference type="AlphaFoldDB" id="A0A4R8M002"/>
<sequence>MTPRSRRTPHARTRAHLLIAVAAATCCAQARPVDAQTARSTSPHVVVIIGGLVEDRAVDDVVPSRPESVSRVLQVDPRQPASTVKARVMTFLPLIEEAARAVDIDSALLMAVIDVESGGDPQALSKQGAAGLMQLMPATGRSYGVADPFDPRQNVLAGARFLRTLLTRFDSLELALAAYNAGEYAVRRSGGAIPRYRETERYVPQVVERYGHYRQAVQFMRGEANPAGYAVARLPTHSR</sequence>
<dbReference type="PANTHER" id="PTHR37423">
    <property type="entry name" value="SOLUBLE LYTIC MUREIN TRANSGLYCOSYLASE-RELATED"/>
    <property type="match status" value="1"/>
</dbReference>
<keyword evidence="5" id="KW-1185">Reference proteome</keyword>
<organism evidence="4 5">
    <name type="scientific">Paraburkholderia rhizosphaerae</name>
    <dbReference type="NCBI Taxonomy" id="480658"/>
    <lineage>
        <taxon>Bacteria</taxon>
        <taxon>Pseudomonadati</taxon>
        <taxon>Pseudomonadota</taxon>
        <taxon>Betaproteobacteria</taxon>
        <taxon>Burkholderiales</taxon>
        <taxon>Burkholderiaceae</taxon>
        <taxon>Paraburkholderia</taxon>
    </lineage>
</organism>
<dbReference type="CDD" id="cd00254">
    <property type="entry name" value="LT-like"/>
    <property type="match status" value="1"/>
</dbReference>
<dbReference type="EMBL" id="SORE01000001">
    <property type="protein sequence ID" value="TDY54565.1"/>
    <property type="molecule type" value="Genomic_DNA"/>
</dbReference>
<dbReference type="GO" id="GO:0008933">
    <property type="term" value="F:peptidoglycan lytic transglycosylase activity"/>
    <property type="evidence" value="ECO:0007669"/>
    <property type="project" value="InterPro"/>
</dbReference>
<comment type="similarity">
    <text evidence="1">Belongs to the transglycosylase Slt family.</text>
</comment>
<dbReference type="GO" id="GO:0016020">
    <property type="term" value="C:membrane"/>
    <property type="evidence" value="ECO:0007669"/>
    <property type="project" value="InterPro"/>
</dbReference>
<dbReference type="InterPro" id="IPR008258">
    <property type="entry name" value="Transglycosylase_SLT_dom_1"/>
</dbReference>
<dbReference type="SUPFAM" id="SSF53955">
    <property type="entry name" value="Lysozyme-like"/>
    <property type="match status" value="1"/>
</dbReference>
<dbReference type="InterPro" id="IPR023346">
    <property type="entry name" value="Lysozyme-like_dom_sf"/>
</dbReference>
<feature type="signal peptide" evidence="2">
    <location>
        <begin position="1"/>
        <end position="30"/>
    </location>
</feature>
<evidence type="ECO:0000256" key="1">
    <source>
        <dbReference type="ARBA" id="ARBA00007734"/>
    </source>
</evidence>
<comment type="caution">
    <text evidence="4">The sequence shown here is derived from an EMBL/GenBank/DDBJ whole genome shotgun (WGS) entry which is preliminary data.</text>
</comment>
<gene>
    <name evidence="4" type="ORF">BX592_10121</name>
</gene>
<dbReference type="GO" id="GO:0000270">
    <property type="term" value="P:peptidoglycan metabolic process"/>
    <property type="evidence" value="ECO:0007669"/>
    <property type="project" value="InterPro"/>
</dbReference>
<dbReference type="OrthoDB" id="9815002at2"/>
<dbReference type="InterPro" id="IPR000189">
    <property type="entry name" value="Transglyc_AS"/>
</dbReference>
<evidence type="ECO:0000313" key="4">
    <source>
        <dbReference type="EMBL" id="TDY54565.1"/>
    </source>
</evidence>
<accession>A0A4R8M002</accession>
<dbReference type="PANTHER" id="PTHR37423:SF2">
    <property type="entry name" value="MEMBRANE-BOUND LYTIC MUREIN TRANSGLYCOSYLASE C"/>
    <property type="match status" value="1"/>
</dbReference>
<dbReference type="Gene3D" id="1.10.530.10">
    <property type="match status" value="1"/>
</dbReference>
<protein>
    <submittedName>
        <fullName evidence="4">Transglycosylase-like protein with SLT domain</fullName>
    </submittedName>
</protein>
<proteinExistence type="inferred from homology"/>
<feature type="chain" id="PRO_5020466593" evidence="2">
    <location>
        <begin position="31"/>
        <end position="239"/>
    </location>
</feature>
<evidence type="ECO:0000259" key="3">
    <source>
        <dbReference type="Pfam" id="PF01464"/>
    </source>
</evidence>
<keyword evidence="2" id="KW-0732">Signal</keyword>
<name>A0A4R8M002_9BURK</name>
<reference evidence="4 5" key="1">
    <citation type="submission" date="2019-03" db="EMBL/GenBank/DDBJ databases">
        <title>Genomic Encyclopedia of Type Strains, Phase III (KMG-III): the genomes of soil and plant-associated and newly described type strains.</title>
        <authorList>
            <person name="Whitman W."/>
        </authorList>
    </citation>
    <scope>NUCLEOTIDE SEQUENCE [LARGE SCALE GENOMIC DNA]</scope>
    <source>
        <strain evidence="4 5">LMG 29544</strain>
    </source>
</reference>
<feature type="domain" description="Transglycosylase SLT" evidence="3">
    <location>
        <begin position="94"/>
        <end position="190"/>
    </location>
</feature>
<dbReference type="Proteomes" id="UP000295509">
    <property type="component" value="Unassembled WGS sequence"/>
</dbReference>
<dbReference type="Pfam" id="PF01464">
    <property type="entry name" value="SLT"/>
    <property type="match status" value="1"/>
</dbReference>
<evidence type="ECO:0000313" key="5">
    <source>
        <dbReference type="Proteomes" id="UP000295509"/>
    </source>
</evidence>
<dbReference type="PROSITE" id="PS00922">
    <property type="entry name" value="TRANSGLYCOSYLASE"/>
    <property type="match status" value="1"/>
</dbReference>
<evidence type="ECO:0000256" key="2">
    <source>
        <dbReference type="SAM" id="SignalP"/>
    </source>
</evidence>